<evidence type="ECO:0000256" key="6">
    <source>
        <dbReference type="ARBA" id="ARBA00022840"/>
    </source>
</evidence>
<dbReference type="SUPFAM" id="SSF52540">
    <property type="entry name" value="P-loop containing nucleoside triphosphate hydrolases"/>
    <property type="match status" value="1"/>
</dbReference>
<keyword evidence="3" id="KW-0813">Transport</keyword>
<keyword evidence="11" id="KW-1185">Reference proteome</keyword>
<proteinExistence type="inferred from homology"/>
<dbReference type="InterPro" id="IPR027417">
    <property type="entry name" value="P-loop_NTPase"/>
</dbReference>
<evidence type="ECO:0000313" key="11">
    <source>
        <dbReference type="Proteomes" id="UP000013520"/>
    </source>
</evidence>
<keyword evidence="6" id="KW-0067">ATP-binding</keyword>
<evidence type="ECO:0000256" key="1">
    <source>
        <dbReference type="ARBA" id="ARBA00004202"/>
    </source>
</evidence>
<dbReference type="FunFam" id="3.40.50.300:FF:000224">
    <property type="entry name" value="Energy-coupling factor transporter ATP-binding protein EcfA"/>
    <property type="match status" value="1"/>
</dbReference>
<evidence type="ECO:0000256" key="2">
    <source>
        <dbReference type="ARBA" id="ARBA00005417"/>
    </source>
</evidence>
<evidence type="ECO:0000256" key="3">
    <source>
        <dbReference type="ARBA" id="ARBA00022448"/>
    </source>
</evidence>
<keyword evidence="5" id="KW-0547">Nucleotide-binding</keyword>
<dbReference type="GO" id="GO:0016887">
    <property type="term" value="F:ATP hydrolysis activity"/>
    <property type="evidence" value="ECO:0007669"/>
    <property type="project" value="InterPro"/>
</dbReference>
<dbReference type="KEGG" id="dgi:Desgi_0736"/>
<dbReference type="SMART" id="SM00382">
    <property type="entry name" value="AAA"/>
    <property type="match status" value="1"/>
</dbReference>
<organism evidence="10 11">
    <name type="scientific">Desulfoscipio gibsoniae DSM 7213</name>
    <dbReference type="NCBI Taxonomy" id="767817"/>
    <lineage>
        <taxon>Bacteria</taxon>
        <taxon>Bacillati</taxon>
        <taxon>Bacillota</taxon>
        <taxon>Clostridia</taxon>
        <taxon>Eubacteriales</taxon>
        <taxon>Desulfallaceae</taxon>
        <taxon>Desulfoscipio</taxon>
    </lineage>
</organism>
<evidence type="ECO:0000256" key="5">
    <source>
        <dbReference type="ARBA" id="ARBA00022741"/>
    </source>
</evidence>
<evidence type="ECO:0000256" key="4">
    <source>
        <dbReference type="ARBA" id="ARBA00022475"/>
    </source>
</evidence>
<dbReference type="GO" id="GO:0005524">
    <property type="term" value="F:ATP binding"/>
    <property type="evidence" value="ECO:0007669"/>
    <property type="project" value="UniProtKB-KW"/>
</dbReference>
<dbReference type="PANTHER" id="PTHR43553">
    <property type="entry name" value="HEAVY METAL TRANSPORTER"/>
    <property type="match status" value="1"/>
</dbReference>
<name>R4KKX6_9FIRM</name>
<dbReference type="AlphaFoldDB" id="R4KKX6"/>
<protein>
    <submittedName>
        <fullName evidence="10">ABC-type cobalt transport system, ATPase component</fullName>
    </submittedName>
</protein>
<gene>
    <name evidence="10" type="ORF">Desgi_0736</name>
</gene>
<dbReference type="GO" id="GO:0042626">
    <property type="term" value="F:ATPase-coupled transmembrane transporter activity"/>
    <property type="evidence" value="ECO:0007669"/>
    <property type="project" value="TreeGrafter"/>
</dbReference>
<evidence type="ECO:0000313" key="10">
    <source>
        <dbReference type="EMBL" id="AGL00291.1"/>
    </source>
</evidence>
<evidence type="ECO:0000256" key="7">
    <source>
        <dbReference type="ARBA" id="ARBA00022967"/>
    </source>
</evidence>
<dbReference type="PROSITE" id="PS50893">
    <property type="entry name" value="ABC_TRANSPORTER_2"/>
    <property type="match status" value="1"/>
</dbReference>
<comment type="subcellular location">
    <subcellularLocation>
        <location evidence="1">Cell membrane</location>
        <topology evidence="1">Peripheral membrane protein</topology>
    </subcellularLocation>
</comment>
<dbReference type="InterPro" id="IPR003593">
    <property type="entry name" value="AAA+_ATPase"/>
</dbReference>
<dbReference type="GO" id="GO:0043190">
    <property type="term" value="C:ATP-binding cassette (ABC) transporter complex"/>
    <property type="evidence" value="ECO:0007669"/>
    <property type="project" value="TreeGrafter"/>
</dbReference>
<dbReference type="PROSITE" id="PS00211">
    <property type="entry name" value="ABC_TRANSPORTER_1"/>
    <property type="match status" value="1"/>
</dbReference>
<keyword evidence="4" id="KW-1003">Cell membrane</keyword>
<keyword evidence="8" id="KW-0472">Membrane</keyword>
<dbReference type="EMBL" id="CP003273">
    <property type="protein sequence ID" value="AGL00291.1"/>
    <property type="molecule type" value="Genomic_DNA"/>
</dbReference>
<comment type="similarity">
    <text evidence="2">Belongs to the ABC transporter superfamily.</text>
</comment>
<dbReference type="Gene3D" id="3.40.50.300">
    <property type="entry name" value="P-loop containing nucleotide triphosphate hydrolases"/>
    <property type="match status" value="1"/>
</dbReference>
<dbReference type="InterPro" id="IPR017871">
    <property type="entry name" value="ABC_transporter-like_CS"/>
</dbReference>
<dbReference type="CDD" id="cd03225">
    <property type="entry name" value="ABC_cobalt_CbiO_domain1"/>
    <property type="match status" value="1"/>
</dbReference>
<dbReference type="InterPro" id="IPR050095">
    <property type="entry name" value="ECF_ABC_transporter_ATP-bd"/>
</dbReference>
<evidence type="ECO:0000256" key="8">
    <source>
        <dbReference type="ARBA" id="ARBA00023136"/>
    </source>
</evidence>
<dbReference type="STRING" id="767817.Desgi_0736"/>
<evidence type="ECO:0000259" key="9">
    <source>
        <dbReference type="PROSITE" id="PS50893"/>
    </source>
</evidence>
<dbReference type="InterPro" id="IPR015856">
    <property type="entry name" value="ABC_transpr_CbiO/EcfA_su"/>
</dbReference>
<reference evidence="10 11" key="1">
    <citation type="submission" date="2012-01" db="EMBL/GenBank/DDBJ databases">
        <title>Complete sequence of Desulfotomaculum gibsoniae DSM 7213.</title>
        <authorList>
            <consortium name="US DOE Joint Genome Institute"/>
            <person name="Lucas S."/>
            <person name="Han J."/>
            <person name="Lapidus A."/>
            <person name="Cheng J.-F."/>
            <person name="Goodwin L."/>
            <person name="Pitluck S."/>
            <person name="Peters L."/>
            <person name="Ovchinnikova G."/>
            <person name="Teshima H."/>
            <person name="Detter J.C."/>
            <person name="Han C."/>
            <person name="Tapia R."/>
            <person name="Land M."/>
            <person name="Hauser L."/>
            <person name="Kyrpides N."/>
            <person name="Ivanova N."/>
            <person name="Pagani I."/>
            <person name="Parshina S."/>
            <person name="Plugge C."/>
            <person name="Muyzer G."/>
            <person name="Kuever J."/>
            <person name="Ivanova A."/>
            <person name="Nazina T."/>
            <person name="Klenk H.-P."/>
            <person name="Brambilla E."/>
            <person name="Spring S."/>
            <person name="Stams A.F."/>
            <person name="Woyke T."/>
        </authorList>
    </citation>
    <scope>NUCLEOTIDE SEQUENCE [LARGE SCALE GENOMIC DNA]</scope>
    <source>
        <strain evidence="10 11">DSM 7213</strain>
    </source>
</reference>
<keyword evidence="7" id="KW-1278">Translocase</keyword>
<dbReference type="HOGENOM" id="CLU_000604_1_22_9"/>
<sequence>MSHHNLNPKTSSHGSTVPVLDISELSFYYPGRPPVLEKINLKIWQGERVGIIGPNGAGKTTFFMLNCGVIKPSSGRVLLYDKPVKTGEFRPELGMMFQNQDDQLFCPSVKDDVAFGPTNMGLDKREVEARVQEAFTAIGIEELAERPPHQLSGGEKRLVALAGVLAMRPKLVIYDEPTSNLDLRYRRRLINILNVSAQDAMLIASHDLEFVLEVCSRVILLDNGAVIADGNPSDIMSDAALMNKHGLEKPHSLVPHMEKHHAQ</sequence>
<feature type="domain" description="ABC transporter" evidence="9">
    <location>
        <begin position="20"/>
        <end position="248"/>
    </location>
</feature>
<dbReference type="InterPro" id="IPR003439">
    <property type="entry name" value="ABC_transporter-like_ATP-bd"/>
</dbReference>
<dbReference type="PANTHER" id="PTHR43553:SF24">
    <property type="entry name" value="ENERGY-COUPLING FACTOR TRANSPORTER ATP-BINDING PROTEIN ECFA1"/>
    <property type="match status" value="1"/>
</dbReference>
<dbReference type="RefSeq" id="WP_006520939.1">
    <property type="nucleotide sequence ID" value="NC_021184.1"/>
</dbReference>
<dbReference type="Proteomes" id="UP000013520">
    <property type="component" value="Chromosome"/>
</dbReference>
<dbReference type="Pfam" id="PF00005">
    <property type="entry name" value="ABC_tran"/>
    <property type="match status" value="1"/>
</dbReference>
<dbReference type="eggNOG" id="COG1122">
    <property type="taxonomic scope" value="Bacteria"/>
</dbReference>
<dbReference type="OrthoDB" id="9784332at2"/>
<accession>R4KKX6</accession>